<name>A0ACD5G608_9SPIR</name>
<evidence type="ECO:0000313" key="2">
    <source>
        <dbReference type="Proteomes" id="UP001305925"/>
    </source>
</evidence>
<accession>A0ACD5G608</accession>
<keyword evidence="2" id="KW-1185">Reference proteome</keyword>
<keyword evidence="1" id="KW-0614">Plasmid</keyword>
<evidence type="ECO:0000313" key="1">
    <source>
        <dbReference type="EMBL" id="XOU08953.1"/>
    </source>
</evidence>
<sequence length="269" mass="31256">MKKTKLNIIKLKIIAAISTSICISCTPLGKVNPNKQSSRTTPRNPQKTKSLNNSENLAENSTKNPAENNQNLKKEYQNPKYSNQSPQGKITISKLDKIGKDLKVQEKQEDIQIANIDAQYDFLETFKLQRHDVFMHREKMKLKRIIYSSLNYEKEKILTLKEILEKLDKNFKNRRIAGKFLETAKNIQLQIEDTHLKKIQDALHTLSKEKAEELLQHIELDLKIRQNFAKTLNSTIDAYSKDSNNLKTNVENLATHIKDKYYEVLYLLN</sequence>
<reference evidence="1" key="1">
    <citation type="submission" date="2024-11" db="EMBL/GenBank/DDBJ databases">
        <title>Sequencing of Borrelia variable plasmids from multiple Borrelia sensu lato isolates.</title>
        <authorList>
            <person name="Mongodin E.F."/>
            <person name="Rudenko N."/>
            <person name="Fraser C.M."/>
            <person name="Schutzer S."/>
            <person name="Luft B."/>
            <person name="Morgan R."/>
            <person name="Casjens S."/>
            <person name="Qiu W."/>
        </authorList>
    </citation>
    <scope>NUCLEOTIDE SEQUENCE</scope>
    <source>
        <strain evidence="1">SCW30h</strain>
    </source>
</reference>
<dbReference type="Proteomes" id="UP001305925">
    <property type="component" value="Plasmid lp38"/>
</dbReference>
<gene>
    <name evidence="1" type="ORF">QIA00_05170</name>
</gene>
<protein>
    <submittedName>
        <fullName evidence="1">Complement regulator-acquiring protein</fullName>
    </submittedName>
</protein>
<organism evidence="1 2">
    <name type="scientific">Borreliella americana</name>
    <dbReference type="NCBI Taxonomy" id="478807"/>
    <lineage>
        <taxon>Bacteria</taxon>
        <taxon>Pseudomonadati</taxon>
        <taxon>Spirochaetota</taxon>
        <taxon>Spirochaetia</taxon>
        <taxon>Spirochaetales</taxon>
        <taxon>Borreliaceae</taxon>
        <taxon>Borreliella</taxon>
    </lineage>
</organism>
<proteinExistence type="predicted"/>
<dbReference type="EMBL" id="CP179253">
    <property type="protein sequence ID" value="XOU08953.1"/>
    <property type="molecule type" value="Genomic_DNA"/>
</dbReference>
<geneLocation type="plasmid" evidence="1 2">
    <name>lp38</name>
</geneLocation>